<sequence length="71" mass="7874">MTNMQVMCTVLLDTKGSEIQTGLLKDEKPITITTDYDCVGEETMIALSYKKLAEHVDPESMHGIEVTMHAS</sequence>
<dbReference type="EMBL" id="JBHFFA010000007">
    <property type="protein sequence ID" value="KAL2613935.1"/>
    <property type="molecule type" value="Genomic_DNA"/>
</dbReference>
<reference evidence="1 2" key="1">
    <citation type="submission" date="2024-09" db="EMBL/GenBank/DDBJ databases">
        <title>Chromosome-scale assembly of Riccia fluitans.</title>
        <authorList>
            <person name="Paukszto L."/>
            <person name="Sawicki J."/>
            <person name="Karawczyk K."/>
            <person name="Piernik-Szablinska J."/>
            <person name="Szczecinska M."/>
            <person name="Mazdziarz M."/>
        </authorList>
    </citation>
    <scope>NUCLEOTIDE SEQUENCE [LARGE SCALE GENOMIC DNA]</scope>
    <source>
        <strain evidence="1">Rf_01</strain>
        <tissue evidence="1">Aerial parts of the thallus</tissue>
    </source>
</reference>
<dbReference type="Gene3D" id="2.40.33.10">
    <property type="entry name" value="PK beta-barrel domain-like"/>
    <property type="match status" value="1"/>
</dbReference>
<organism evidence="1 2">
    <name type="scientific">Riccia fluitans</name>
    <dbReference type="NCBI Taxonomy" id="41844"/>
    <lineage>
        <taxon>Eukaryota</taxon>
        <taxon>Viridiplantae</taxon>
        <taxon>Streptophyta</taxon>
        <taxon>Embryophyta</taxon>
        <taxon>Marchantiophyta</taxon>
        <taxon>Marchantiopsida</taxon>
        <taxon>Marchantiidae</taxon>
        <taxon>Marchantiales</taxon>
        <taxon>Ricciaceae</taxon>
        <taxon>Riccia</taxon>
    </lineage>
</organism>
<accession>A0ABD1XYA1</accession>
<dbReference type="Gene3D" id="3.20.20.60">
    <property type="entry name" value="Phosphoenolpyruvate-binding domains"/>
    <property type="match status" value="1"/>
</dbReference>
<dbReference type="InterPro" id="IPR015806">
    <property type="entry name" value="Pyrv_Knase_insert_dom_sf"/>
</dbReference>
<comment type="caution">
    <text evidence="1">The sequence shown here is derived from an EMBL/GenBank/DDBJ whole genome shotgun (WGS) entry which is preliminary data.</text>
</comment>
<dbReference type="AlphaFoldDB" id="A0ABD1XYA1"/>
<dbReference type="Proteomes" id="UP001605036">
    <property type="component" value="Unassembled WGS sequence"/>
</dbReference>
<protein>
    <submittedName>
        <fullName evidence="1">Uncharacterized protein</fullName>
    </submittedName>
</protein>
<dbReference type="InterPro" id="IPR040442">
    <property type="entry name" value="Pyrv_kinase-like_dom_sf"/>
</dbReference>
<gene>
    <name evidence="1" type="ORF">R1flu_025627</name>
</gene>
<evidence type="ECO:0000313" key="2">
    <source>
        <dbReference type="Proteomes" id="UP001605036"/>
    </source>
</evidence>
<evidence type="ECO:0000313" key="1">
    <source>
        <dbReference type="EMBL" id="KAL2613935.1"/>
    </source>
</evidence>
<proteinExistence type="predicted"/>
<keyword evidence="2" id="KW-1185">Reference proteome</keyword>
<name>A0ABD1XYA1_9MARC</name>